<feature type="region of interest" description="Disordered" evidence="1">
    <location>
        <begin position="119"/>
        <end position="168"/>
    </location>
</feature>
<protein>
    <submittedName>
        <fullName evidence="3">HAM group protein</fullName>
    </submittedName>
</protein>
<evidence type="ECO:0000313" key="3">
    <source>
        <dbReference type="EMBL" id="EFA83083.1"/>
    </source>
</evidence>
<evidence type="ECO:0000256" key="1">
    <source>
        <dbReference type="SAM" id="MobiDB-lite"/>
    </source>
</evidence>
<proteinExistence type="predicted"/>
<feature type="compositionally biased region" description="Basic and acidic residues" evidence="1">
    <location>
        <begin position="154"/>
        <end position="168"/>
    </location>
</feature>
<accession>D3B5D5</accession>
<dbReference type="AlphaFoldDB" id="D3B5D5"/>
<dbReference type="Pfam" id="PF11717">
    <property type="entry name" value="Tudor-knot"/>
    <property type="match status" value="1"/>
</dbReference>
<dbReference type="InterPro" id="IPR025995">
    <property type="entry name" value="Tudor-knot"/>
</dbReference>
<dbReference type="RefSeq" id="XP_020435200.1">
    <property type="nucleotide sequence ID" value="XM_020574786.1"/>
</dbReference>
<dbReference type="SUPFAM" id="SSF54160">
    <property type="entry name" value="Chromo domain-like"/>
    <property type="match status" value="1"/>
</dbReference>
<dbReference type="InParanoid" id="D3B5D5"/>
<feature type="compositionally biased region" description="Low complexity" evidence="1">
    <location>
        <begin position="41"/>
        <end position="51"/>
    </location>
</feature>
<sequence>MTTAEDPSIPDVSTQNEQEEEETEPTTPTTTDDSKDKNENDSNGNESSEGNGLRKVLDNGTNIYCKWRDQYRLCEIVEKKESESQPGTYDYYVHYPGFNRRLDEWVHESNLDFSRIENEPGKAQPAPEAPEGPPVIKTRGWKRKNDATAQSGGNDHHDHTKLSPLEKEHEEITKVKNINVVELGRYEIDTCRRSIVTN</sequence>
<comment type="caution">
    <text evidence="3">The sequence shown here is derived from an EMBL/GenBank/DDBJ whole genome shotgun (WGS) entry which is preliminary data.</text>
</comment>
<dbReference type="EMBL" id="ADBJ01000017">
    <property type="protein sequence ID" value="EFA83083.1"/>
    <property type="molecule type" value="Genomic_DNA"/>
</dbReference>
<keyword evidence="4" id="KW-1185">Reference proteome</keyword>
<feature type="region of interest" description="Disordered" evidence="1">
    <location>
        <begin position="1"/>
        <end position="56"/>
    </location>
</feature>
<feature type="domain" description="Tudor-knot" evidence="2">
    <location>
        <begin position="58"/>
        <end position="113"/>
    </location>
</feature>
<dbReference type="GeneID" id="31359358"/>
<organism evidence="3 4">
    <name type="scientific">Heterostelium pallidum (strain ATCC 26659 / Pp 5 / PN500)</name>
    <name type="common">Cellular slime mold</name>
    <name type="synonym">Polysphondylium pallidum</name>
    <dbReference type="NCBI Taxonomy" id="670386"/>
    <lineage>
        <taxon>Eukaryota</taxon>
        <taxon>Amoebozoa</taxon>
        <taxon>Evosea</taxon>
        <taxon>Eumycetozoa</taxon>
        <taxon>Dictyostelia</taxon>
        <taxon>Acytosteliales</taxon>
        <taxon>Acytosteliaceae</taxon>
        <taxon>Heterostelium</taxon>
    </lineage>
</organism>
<gene>
    <name evidence="3" type="ORF">PPL_03871</name>
</gene>
<reference evidence="3 4" key="1">
    <citation type="journal article" date="2011" name="Genome Res.">
        <title>Phylogeny-wide analysis of social amoeba genomes highlights ancient origins for complex intercellular communication.</title>
        <authorList>
            <person name="Heidel A.J."/>
            <person name="Lawal H.M."/>
            <person name="Felder M."/>
            <person name="Schilde C."/>
            <person name="Helps N.R."/>
            <person name="Tunggal B."/>
            <person name="Rivero F."/>
            <person name="John U."/>
            <person name="Schleicher M."/>
            <person name="Eichinger L."/>
            <person name="Platzer M."/>
            <person name="Noegel A.A."/>
            <person name="Schaap P."/>
            <person name="Gloeckner G."/>
        </authorList>
    </citation>
    <scope>NUCLEOTIDE SEQUENCE [LARGE SCALE GENOMIC DNA]</scope>
    <source>
        <strain evidence="4">ATCC 26659 / Pp 5 / PN500</strain>
    </source>
</reference>
<dbReference type="STRING" id="670386.D3B5D5"/>
<dbReference type="FunFam" id="2.30.30.140:FF:000155">
    <property type="entry name" value="Histone acetyltransferase"/>
    <property type="match status" value="1"/>
</dbReference>
<dbReference type="Gene3D" id="2.30.30.140">
    <property type="match status" value="1"/>
</dbReference>
<evidence type="ECO:0000259" key="2">
    <source>
        <dbReference type="Pfam" id="PF11717"/>
    </source>
</evidence>
<evidence type="ECO:0000313" key="4">
    <source>
        <dbReference type="Proteomes" id="UP000001396"/>
    </source>
</evidence>
<dbReference type="Proteomes" id="UP000001396">
    <property type="component" value="Unassembled WGS sequence"/>
</dbReference>
<name>D3B5D5_HETP5</name>
<dbReference type="InterPro" id="IPR016197">
    <property type="entry name" value="Chromo-like_dom_sf"/>
</dbReference>